<accession>A0ABQ5MII9</accession>
<dbReference type="InterPro" id="IPR051532">
    <property type="entry name" value="Ester_Hydrolysis_Enzymes"/>
</dbReference>
<dbReference type="Proteomes" id="UP001143543">
    <property type="component" value="Unassembled WGS sequence"/>
</dbReference>
<organism evidence="2 3">
    <name type="scientific">Neptunitalea lumnitzerae</name>
    <dbReference type="NCBI Taxonomy" id="2965509"/>
    <lineage>
        <taxon>Bacteria</taxon>
        <taxon>Pseudomonadati</taxon>
        <taxon>Bacteroidota</taxon>
        <taxon>Flavobacteriia</taxon>
        <taxon>Flavobacteriales</taxon>
        <taxon>Flavobacteriaceae</taxon>
        <taxon>Neptunitalea</taxon>
    </lineage>
</organism>
<name>A0ABQ5MII9_9FLAO</name>
<proteinExistence type="predicted"/>
<feature type="domain" description="SGNH hydrolase-type esterase" evidence="1">
    <location>
        <begin position="69"/>
        <end position="237"/>
    </location>
</feature>
<dbReference type="Pfam" id="PF13472">
    <property type="entry name" value="Lipase_GDSL_2"/>
    <property type="match status" value="1"/>
</dbReference>
<dbReference type="EMBL" id="BRVO01000002">
    <property type="protein sequence ID" value="GLB49209.1"/>
    <property type="molecule type" value="Genomic_DNA"/>
</dbReference>
<evidence type="ECO:0000313" key="2">
    <source>
        <dbReference type="EMBL" id="GLB49209.1"/>
    </source>
</evidence>
<comment type="caution">
    <text evidence="2">The sequence shown here is derived from an EMBL/GenBank/DDBJ whole genome shotgun (WGS) entry which is preliminary data.</text>
</comment>
<sequence length="252" mass="29426">MRFLVKYLIAYSQLYYYRFKKSSGTTSFVKMYPTKSFSSPYHSKWMKPHYCKRLHHFIATPLRRNDVVFIGDSITEQGIHWDKKFGIRKVRNRGISGDMTDGVLHRLNEIAYYKPKAVFILIGINDLNNYYETHQGNKKKYKKAVPSVGYIPRTILKITQKIKESTPETDVYVRTVLPTDRPVLVDHIIKINSKIKKNATEGGYTVIDLYSAFAAPNNLIIDAYTRDGLHLSSEGYKHWVAFEKDIVRQYRQ</sequence>
<gene>
    <name evidence="2" type="ORF">Y10_15770</name>
</gene>
<dbReference type="InterPro" id="IPR013830">
    <property type="entry name" value="SGNH_hydro"/>
</dbReference>
<dbReference type="InterPro" id="IPR036514">
    <property type="entry name" value="SGNH_hydro_sf"/>
</dbReference>
<keyword evidence="3" id="KW-1185">Reference proteome</keyword>
<dbReference type="RefSeq" id="WP_281764852.1">
    <property type="nucleotide sequence ID" value="NZ_BRVO01000002.1"/>
</dbReference>
<dbReference type="PANTHER" id="PTHR30383">
    <property type="entry name" value="THIOESTERASE 1/PROTEASE 1/LYSOPHOSPHOLIPASE L1"/>
    <property type="match status" value="1"/>
</dbReference>
<dbReference type="PANTHER" id="PTHR30383:SF5">
    <property type="entry name" value="SGNH HYDROLASE-TYPE ESTERASE DOMAIN-CONTAINING PROTEIN"/>
    <property type="match status" value="1"/>
</dbReference>
<dbReference type="Gene3D" id="3.40.50.1110">
    <property type="entry name" value="SGNH hydrolase"/>
    <property type="match status" value="1"/>
</dbReference>
<evidence type="ECO:0000259" key="1">
    <source>
        <dbReference type="Pfam" id="PF13472"/>
    </source>
</evidence>
<protein>
    <submittedName>
        <fullName evidence="2">Sialate O-acetylesterase</fullName>
    </submittedName>
</protein>
<dbReference type="SUPFAM" id="SSF52266">
    <property type="entry name" value="SGNH hydrolase"/>
    <property type="match status" value="1"/>
</dbReference>
<evidence type="ECO:0000313" key="3">
    <source>
        <dbReference type="Proteomes" id="UP001143543"/>
    </source>
</evidence>
<reference evidence="2" key="1">
    <citation type="submission" date="2022-07" db="EMBL/GenBank/DDBJ databases">
        <title>Taxonomy of Novel Oxalotrophic and Methylotrophic Bacteria.</title>
        <authorList>
            <person name="Sahin N."/>
            <person name="Tani A."/>
        </authorList>
    </citation>
    <scope>NUCLEOTIDE SEQUENCE</scope>
    <source>
        <strain evidence="2">Y10</strain>
    </source>
</reference>